<dbReference type="Proteomes" id="UP000026961">
    <property type="component" value="Chromosome 7"/>
</dbReference>
<dbReference type="Gramene" id="OGLUM07G02080.1">
    <property type="protein sequence ID" value="OGLUM07G02080.1"/>
    <property type="gene ID" value="OGLUM07G02080"/>
</dbReference>
<dbReference type="PANTHER" id="PTHR36778:SF1">
    <property type="entry name" value="CADMIUM-INDUCED PROTEIN AS8"/>
    <property type="match status" value="1"/>
</dbReference>
<protein>
    <recommendedName>
        <fullName evidence="4">Cadmium-induced protein AS8</fullName>
    </recommendedName>
</protein>
<sequence>MAAHHCSTRQVASSSSNPSNPRDQPTHMPDSPQIHHPPPPPPPPPTDPAASTTPNAPRNSQVAAPVQVKPRMIIKGMLGRYERWNPVHPTVGTFWGIGLGLGCGVGWGPGFGPEVIGYVGAGCGVGFSVGVTLAGVGVGLPQHGLIRNQYHSGFASNIPFESARFYTFTIIRGLVWDAISYASQVAAVRKESRQRLLNFHENPQISGGVNLPKLGKGVSSSIQSTMEWLTNGALLNGFVRHVGRAGQLQGSPADQHDGDQGWSQTGREREGVAGLGSVSP</sequence>
<reference evidence="2" key="2">
    <citation type="submission" date="2018-05" db="EMBL/GenBank/DDBJ databases">
        <title>OgluRS3 (Oryza glumaepatula Reference Sequence Version 3).</title>
        <authorList>
            <person name="Zhang J."/>
            <person name="Kudrna D."/>
            <person name="Lee S."/>
            <person name="Talag J."/>
            <person name="Welchert J."/>
            <person name="Wing R.A."/>
        </authorList>
    </citation>
    <scope>NUCLEOTIDE SEQUENCE [LARGE SCALE GENOMIC DNA]</scope>
</reference>
<evidence type="ECO:0008006" key="4">
    <source>
        <dbReference type="Google" id="ProtNLM"/>
    </source>
</evidence>
<dbReference type="EnsemblPlants" id="OGLUM07G02080.1">
    <property type="protein sequence ID" value="OGLUM07G02080.1"/>
    <property type="gene ID" value="OGLUM07G02080"/>
</dbReference>
<dbReference type="eggNOG" id="ENOG502S2MU">
    <property type="taxonomic scope" value="Eukaryota"/>
</dbReference>
<feature type="compositionally biased region" description="Low complexity" evidence="1">
    <location>
        <begin position="48"/>
        <end position="57"/>
    </location>
</feature>
<feature type="region of interest" description="Disordered" evidence="1">
    <location>
        <begin position="1"/>
        <end position="66"/>
    </location>
</feature>
<dbReference type="InterPro" id="IPR037735">
    <property type="entry name" value="AS8-like"/>
</dbReference>
<feature type="compositionally biased region" description="Pro residues" evidence="1">
    <location>
        <begin position="35"/>
        <end position="47"/>
    </location>
</feature>
<dbReference type="PANTHER" id="PTHR36778">
    <property type="entry name" value="CADMIUM-INDUCED PROTEIN AS8"/>
    <property type="match status" value="1"/>
</dbReference>
<feature type="compositionally biased region" description="Polar residues" evidence="1">
    <location>
        <begin position="8"/>
        <end position="23"/>
    </location>
</feature>
<accession>A0A0E0AFL7</accession>
<dbReference type="HOGENOM" id="CLU_086805_0_0_1"/>
<evidence type="ECO:0000313" key="2">
    <source>
        <dbReference type="EnsemblPlants" id="OGLUM07G02080.1"/>
    </source>
</evidence>
<organism evidence="2">
    <name type="scientific">Oryza glumipatula</name>
    <dbReference type="NCBI Taxonomy" id="40148"/>
    <lineage>
        <taxon>Eukaryota</taxon>
        <taxon>Viridiplantae</taxon>
        <taxon>Streptophyta</taxon>
        <taxon>Embryophyta</taxon>
        <taxon>Tracheophyta</taxon>
        <taxon>Spermatophyta</taxon>
        <taxon>Magnoliopsida</taxon>
        <taxon>Liliopsida</taxon>
        <taxon>Poales</taxon>
        <taxon>Poaceae</taxon>
        <taxon>BOP clade</taxon>
        <taxon>Oryzoideae</taxon>
        <taxon>Oryzeae</taxon>
        <taxon>Oryzinae</taxon>
        <taxon>Oryza</taxon>
    </lineage>
</organism>
<proteinExistence type="predicted"/>
<evidence type="ECO:0000256" key="1">
    <source>
        <dbReference type="SAM" id="MobiDB-lite"/>
    </source>
</evidence>
<name>A0A0E0AFL7_9ORYZ</name>
<evidence type="ECO:0000313" key="3">
    <source>
        <dbReference type="Proteomes" id="UP000026961"/>
    </source>
</evidence>
<keyword evidence="3" id="KW-1185">Reference proteome</keyword>
<reference evidence="2" key="1">
    <citation type="submission" date="2015-04" db="UniProtKB">
        <authorList>
            <consortium name="EnsemblPlants"/>
        </authorList>
    </citation>
    <scope>IDENTIFICATION</scope>
</reference>
<dbReference type="STRING" id="40148.A0A0E0AFL7"/>
<feature type="region of interest" description="Disordered" evidence="1">
    <location>
        <begin position="247"/>
        <end position="280"/>
    </location>
</feature>
<dbReference type="AlphaFoldDB" id="A0A0E0AFL7"/>